<dbReference type="Gene3D" id="2.60.120.920">
    <property type="match status" value="1"/>
</dbReference>
<keyword evidence="4" id="KW-0472">Membrane</keyword>
<dbReference type="PANTHER" id="PTHR12864">
    <property type="entry name" value="RAN BINDING PROTEIN 9-RELATED"/>
    <property type="match status" value="1"/>
</dbReference>
<feature type="domain" description="SPRY" evidence="6">
    <location>
        <begin position="270"/>
        <end position="419"/>
    </location>
</feature>
<evidence type="ECO:0000313" key="8">
    <source>
        <dbReference type="Proteomes" id="UP001174694"/>
    </source>
</evidence>
<accession>A0AA38S6T9</accession>
<reference evidence="7" key="1">
    <citation type="submission" date="2022-07" db="EMBL/GenBank/DDBJ databases">
        <title>Fungi with potential for degradation of polypropylene.</title>
        <authorList>
            <person name="Gostincar C."/>
        </authorList>
    </citation>
    <scope>NUCLEOTIDE SEQUENCE</scope>
    <source>
        <strain evidence="7">EXF-13308</strain>
    </source>
</reference>
<dbReference type="SMART" id="SM00449">
    <property type="entry name" value="SPRY"/>
    <property type="match status" value="1"/>
</dbReference>
<proteinExistence type="predicted"/>
<dbReference type="GO" id="GO:0016020">
    <property type="term" value="C:membrane"/>
    <property type="evidence" value="ECO:0007669"/>
    <property type="project" value="UniProtKB-SubCell"/>
</dbReference>
<keyword evidence="3" id="KW-1133">Transmembrane helix</keyword>
<dbReference type="InterPro" id="IPR035780">
    <property type="entry name" value="SPRY_Ssh4-like"/>
</dbReference>
<protein>
    <submittedName>
        <fullName evidence="7">SPRY domain-containing protein</fullName>
    </submittedName>
</protein>
<dbReference type="EMBL" id="JANBVO010000008">
    <property type="protein sequence ID" value="KAJ9150425.1"/>
    <property type="molecule type" value="Genomic_DNA"/>
</dbReference>
<organism evidence="7 8">
    <name type="scientific">Pleurostoma richardsiae</name>
    <dbReference type="NCBI Taxonomy" id="41990"/>
    <lineage>
        <taxon>Eukaryota</taxon>
        <taxon>Fungi</taxon>
        <taxon>Dikarya</taxon>
        <taxon>Ascomycota</taxon>
        <taxon>Pezizomycotina</taxon>
        <taxon>Sordariomycetes</taxon>
        <taxon>Sordariomycetidae</taxon>
        <taxon>Calosphaeriales</taxon>
        <taxon>Pleurostomataceae</taxon>
        <taxon>Pleurostoma</taxon>
    </lineage>
</organism>
<dbReference type="InterPro" id="IPR013320">
    <property type="entry name" value="ConA-like_dom_sf"/>
</dbReference>
<name>A0AA38S6T9_9PEZI</name>
<gene>
    <name evidence="7" type="ORF">NKR23_g3886</name>
</gene>
<dbReference type="InterPro" id="IPR043136">
    <property type="entry name" value="B30.2/SPRY_sf"/>
</dbReference>
<feature type="compositionally biased region" description="Pro residues" evidence="5">
    <location>
        <begin position="130"/>
        <end position="139"/>
    </location>
</feature>
<evidence type="ECO:0000313" key="7">
    <source>
        <dbReference type="EMBL" id="KAJ9150425.1"/>
    </source>
</evidence>
<keyword evidence="2" id="KW-0812">Transmembrane</keyword>
<dbReference type="CDD" id="cd12910">
    <property type="entry name" value="SPRY_SSH4_like"/>
    <property type="match status" value="1"/>
</dbReference>
<dbReference type="Pfam" id="PF00622">
    <property type="entry name" value="SPRY"/>
    <property type="match status" value="1"/>
</dbReference>
<evidence type="ECO:0000256" key="5">
    <source>
        <dbReference type="SAM" id="MobiDB-lite"/>
    </source>
</evidence>
<evidence type="ECO:0000256" key="1">
    <source>
        <dbReference type="ARBA" id="ARBA00004370"/>
    </source>
</evidence>
<evidence type="ECO:0000259" key="6">
    <source>
        <dbReference type="SMART" id="SM00449"/>
    </source>
</evidence>
<dbReference type="InterPro" id="IPR050618">
    <property type="entry name" value="Ubq-SigPath_Reg"/>
</dbReference>
<sequence length="427" mass="45794">MCFGSKSDAHEEEAPRPAQIPLQQQQSKAKPQLPSNNDMDIAPPPGPPPKQQQSGGNFAAGDVAPPPGPPPSHQLATGSNPQADYAPPPGPPPSHYQATGSNAIDDYAPPPGLPPSRQPGSSNPVDDDYGPPPGPPPSSRPVVKPEHDWQALVPDTALFPPPPDIFSGYDRSPATNAPEAEASAGEAWCAEHPLSPPAPLDAAALEALRTHNLRLLAPAPPTGRFMGALEWAGPGVWRGQTDRRSRDSCVLGYPPLYSAAAHSPLATRRPRTIYYEVRVGERGTPARDICLAVGFAALPYPSFRMPGWHRGSLAVHGDDGHRYVNDRWGGKDFVRPFGRGQTVGVGMRLAEGQGESTGKIDVEVFFTRQGREEGRWNLHEETDAQQDLPVTGLEGFHDLVPALGTFGEVSFEVVFDPARWLYKGVVE</sequence>
<keyword evidence="8" id="KW-1185">Reference proteome</keyword>
<dbReference type="InterPro" id="IPR003877">
    <property type="entry name" value="SPRY_dom"/>
</dbReference>
<dbReference type="SUPFAM" id="SSF49899">
    <property type="entry name" value="Concanavalin A-like lectins/glucanases"/>
    <property type="match status" value="1"/>
</dbReference>
<feature type="compositionally biased region" description="Polar residues" evidence="5">
    <location>
        <begin position="21"/>
        <end position="38"/>
    </location>
</feature>
<comment type="subcellular location">
    <subcellularLocation>
        <location evidence="1">Membrane</location>
    </subcellularLocation>
</comment>
<comment type="caution">
    <text evidence="7">The sequence shown here is derived from an EMBL/GenBank/DDBJ whole genome shotgun (WGS) entry which is preliminary data.</text>
</comment>
<evidence type="ECO:0000256" key="2">
    <source>
        <dbReference type="ARBA" id="ARBA00022692"/>
    </source>
</evidence>
<feature type="region of interest" description="Disordered" evidence="5">
    <location>
        <begin position="1"/>
        <end position="187"/>
    </location>
</feature>
<evidence type="ECO:0000256" key="4">
    <source>
        <dbReference type="ARBA" id="ARBA00023136"/>
    </source>
</evidence>
<evidence type="ECO:0000256" key="3">
    <source>
        <dbReference type="ARBA" id="ARBA00022989"/>
    </source>
</evidence>
<feature type="compositionally biased region" description="Pro residues" evidence="5">
    <location>
        <begin position="108"/>
        <end position="117"/>
    </location>
</feature>
<dbReference type="AlphaFoldDB" id="A0AA38S6T9"/>
<dbReference type="Proteomes" id="UP001174694">
    <property type="component" value="Unassembled WGS sequence"/>
</dbReference>